<feature type="region of interest" description="Disordered" evidence="2">
    <location>
        <begin position="1043"/>
        <end position="1146"/>
    </location>
</feature>
<reference evidence="4 5" key="1">
    <citation type="submission" date="2014-07" db="EMBL/GenBank/DDBJ databases">
        <title>Comparative genomic insights into amoeba endosymbionts belonging to the families of Holosporaceae and Candidatus Midichloriaceae within Rickettsiales.</title>
        <authorList>
            <person name="Wang Z."/>
            <person name="Wu M."/>
        </authorList>
    </citation>
    <scope>NUCLEOTIDE SEQUENCE [LARGE SCALE GENOMIC DNA]</scope>
    <source>
        <strain evidence="4">PRA3</strain>
    </source>
</reference>
<dbReference type="OrthoDB" id="5936191at2"/>
<dbReference type="EMBL" id="CP008941">
    <property type="protein sequence ID" value="AIK97239.1"/>
    <property type="molecule type" value="Genomic_DNA"/>
</dbReference>
<evidence type="ECO:0000313" key="5">
    <source>
        <dbReference type="Proteomes" id="UP000028926"/>
    </source>
</evidence>
<feature type="coiled-coil region" evidence="1">
    <location>
        <begin position="520"/>
        <end position="582"/>
    </location>
</feature>
<protein>
    <submittedName>
        <fullName evidence="4">Uncharacterized protein</fullName>
    </submittedName>
</protein>
<dbReference type="eggNOG" id="ENOG5031AY9">
    <property type="taxonomic scope" value="Bacteria"/>
</dbReference>
<feature type="compositionally biased region" description="Polar residues" evidence="2">
    <location>
        <begin position="1124"/>
        <end position="1146"/>
    </location>
</feature>
<feature type="compositionally biased region" description="Polar residues" evidence="2">
    <location>
        <begin position="749"/>
        <end position="760"/>
    </location>
</feature>
<gene>
    <name evidence="4" type="ORF">ID47_11615</name>
</gene>
<keyword evidence="1" id="KW-0175">Coiled coil</keyword>
<keyword evidence="3" id="KW-0732">Signal</keyword>
<dbReference type="HOGENOM" id="CLU_277038_0_0_5"/>
<feature type="compositionally biased region" description="Polar residues" evidence="2">
    <location>
        <begin position="991"/>
        <end position="1005"/>
    </location>
</feature>
<dbReference type="KEGG" id="paca:ID47_11615"/>
<feature type="compositionally biased region" description="Low complexity" evidence="2">
    <location>
        <begin position="1047"/>
        <end position="1071"/>
    </location>
</feature>
<proteinExistence type="predicted"/>
<dbReference type="Proteomes" id="UP000028926">
    <property type="component" value="Chromosome"/>
</dbReference>
<accession>A0A077AYZ7</accession>
<evidence type="ECO:0000256" key="3">
    <source>
        <dbReference type="SAM" id="SignalP"/>
    </source>
</evidence>
<organism evidence="4 5">
    <name type="scientific">Candidatus Odyssella acanthamoebae</name>
    <dbReference type="NCBI Taxonomy" id="91604"/>
    <lineage>
        <taxon>Bacteria</taxon>
        <taxon>Pseudomonadati</taxon>
        <taxon>Pseudomonadota</taxon>
        <taxon>Alphaproteobacteria</taxon>
        <taxon>Holosporales</taxon>
        <taxon>Candidatus Paracaedibacteraceae</taxon>
        <taxon>Candidatus Odyssella</taxon>
    </lineage>
</organism>
<sequence length="1146" mass="123814">MNKVILALVSLFISEQSMAAATTVDNKNHQPLTQAKKARPKSSAKTGAPRETANAAHPAATMATHNTTAKKTKPTPTAEKCPKNCHEAGVMLQHIHGLRVKIEDKQLSLNPKYQKKKINPVNVAQFKGTCEKSCPQITGIQRQVDKYEKDLAALNAKAGVTPAGKATQNQAKPTQTGEKCPKNCHEAGVMLQHIHDLRVKIEDKQFSLNPKYQKKKINPVNVAQFKGTCDTSCSQITGIQRQVDKYEKDLADLNAKASPAAKPTQTGEKCPKNCHEAGVMLQHIHDLRVQIEDKQFSLNPKYQKKKINPVNVAQFKGMCDTSCPQITGIQRQVDKYEKDLADLNAKAGPAAKATQAGEKCPKNCFDLGEKLEAAYKIQLEIENEHKRQNPSYQKKSIRPVDIRRFIGKCDTSCPQIIQAEKQVQRFEKELADLKAKEQNLATTTPASVNEEASQPQRLKGQCTPNCDNEVDLRINIRQMNIELDQLKLAQDPTFKVRTYEKEINPSIKIGKQCPVGCNNIKLLETRKAQLETEIAKVKVNGNPTASQSASVKGQCTPNCDNEVDLRTDIRQLNTQVEELKHQHDPSYRMKTFKDIDQSIKIGKQCPVGCNNIKRLEKRKAELETMIATLEKTATSSPVEEETTPPEPTATDPLEEANDTGAAMPELTEETPLGEATKEASEEAPEEPMSAGAPQKKRSLFNRLTGTVTKHAVRAASTVRDAFLARPRKTDNSFGSSETYGADTEEQESDTLATGNPSMDTSAGEEPVEDQESDSSATASAEPSFDAVTNEEPAPAETADQESDPLEGSTNPSLSPSTGSAPVKHQMGEDKMSASSRASVNVAASEEPTPMDTMDQNSDTLSSNNAPEDESVNNEDSGSEGAVPAQQPSDERGASEVPSQTDIIAPEADALDLNTPSPSTAKEEPAPEQNTDSKAVLPSQPSVEEPASEEPTLDNGASTVRSPSNAANTIPDNSRDESSESIDGQYEDNRESSISTDETTEYSNTPYGDGGNGGGEIFHSDSDDNDNGNALGATAMATMGNIFNGLLAQQQPPMQQQPATQQSSAQTATIPQMAATNPQYTDNSLNDYGATIDDSNSSLDQTDGQAGLNSGYGDEGTYGDFADTTDANGDSPSDGNDPSVSNAYASY</sequence>
<evidence type="ECO:0000313" key="4">
    <source>
        <dbReference type="EMBL" id="AIK97239.1"/>
    </source>
</evidence>
<feature type="compositionally biased region" description="Polar residues" evidence="2">
    <location>
        <begin position="954"/>
        <end position="971"/>
    </location>
</feature>
<feature type="chain" id="PRO_5001717103" evidence="3">
    <location>
        <begin position="20"/>
        <end position="1146"/>
    </location>
</feature>
<feature type="compositionally biased region" description="Polar residues" evidence="2">
    <location>
        <begin position="24"/>
        <end position="33"/>
    </location>
</feature>
<feature type="compositionally biased region" description="Low complexity" evidence="2">
    <location>
        <begin position="832"/>
        <end position="844"/>
    </location>
</feature>
<evidence type="ECO:0000256" key="1">
    <source>
        <dbReference type="SAM" id="Coils"/>
    </source>
</evidence>
<feature type="compositionally biased region" description="Polar residues" evidence="2">
    <location>
        <begin position="1092"/>
        <end position="1107"/>
    </location>
</feature>
<feature type="signal peptide" evidence="3">
    <location>
        <begin position="1"/>
        <end position="19"/>
    </location>
</feature>
<keyword evidence="5" id="KW-1185">Reference proteome</keyword>
<feature type="compositionally biased region" description="Polar residues" evidence="2">
    <location>
        <begin position="853"/>
        <end position="865"/>
    </location>
</feature>
<feature type="compositionally biased region" description="Polar residues" evidence="2">
    <location>
        <begin position="807"/>
        <end position="819"/>
    </location>
</feature>
<dbReference type="AlphaFoldDB" id="A0A077AYZ7"/>
<name>A0A077AYZ7_9PROT</name>
<feature type="region of interest" description="Disordered" evidence="2">
    <location>
        <begin position="629"/>
        <end position="1031"/>
    </location>
</feature>
<feature type="compositionally biased region" description="Polar residues" evidence="2">
    <location>
        <begin position="1073"/>
        <end position="1085"/>
    </location>
</feature>
<feature type="compositionally biased region" description="Low complexity" evidence="2">
    <location>
        <begin position="52"/>
        <end position="67"/>
    </location>
</feature>
<feature type="region of interest" description="Disordered" evidence="2">
    <location>
        <begin position="24"/>
        <end position="82"/>
    </location>
</feature>
<dbReference type="RefSeq" id="WP_038466555.1">
    <property type="nucleotide sequence ID" value="NZ_CP008941.1"/>
</dbReference>
<feature type="region of interest" description="Disordered" evidence="2">
    <location>
        <begin position="441"/>
        <end position="460"/>
    </location>
</feature>
<evidence type="ECO:0000256" key="2">
    <source>
        <dbReference type="SAM" id="MobiDB-lite"/>
    </source>
</evidence>